<evidence type="ECO:0000313" key="5">
    <source>
        <dbReference type="EMBL" id="ANP88324.1"/>
    </source>
</evidence>
<comment type="similarity">
    <text evidence="1">Belongs to the bacterial sugar transferase family.</text>
</comment>
<gene>
    <name evidence="5" type="ORF">BA011_23045</name>
</gene>
<evidence type="ECO:0000259" key="4">
    <source>
        <dbReference type="Pfam" id="PF02397"/>
    </source>
</evidence>
<dbReference type="EMBL" id="CP016286">
    <property type="protein sequence ID" value="ANP88324.1"/>
    <property type="molecule type" value="Genomic_DNA"/>
</dbReference>
<evidence type="ECO:0000256" key="3">
    <source>
        <dbReference type="SAM" id="Phobius"/>
    </source>
</evidence>
<feature type="domain" description="Bacterial sugar transferase" evidence="4">
    <location>
        <begin position="96"/>
        <end position="206"/>
    </location>
</feature>
<name>A0A1B1CF12_RHILE</name>
<organism evidence="5 6">
    <name type="scientific">Rhizobium leguminosarum</name>
    <dbReference type="NCBI Taxonomy" id="384"/>
    <lineage>
        <taxon>Bacteria</taxon>
        <taxon>Pseudomonadati</taxon>
        <taxon>Pseudomonadota</taxon>
        <taxon>Alphaproteobacteria</taxon>
        <taxon>Hyphomicrobiales</taxon>
        <taxon>Rhizobiaceae</taxon>
        <taxon>Rhizobium/Agrobacterium group</taxon>
        <taxon>Rhizobium</taxon>
    </lineage>
</organism>
<evidence type="ECO:0000256" key="1">
    <source>
        <dbReference type="ARBA" id="ARBA00006464"/>
    </source>
</evidence>
<keyword evidence="3" id="KW-1133">Transmembrane helix</keyword>
<dbReference type="Pfam" id="PF02397">
    <property type="entry name" value="Bac_transf"/>
    <property type="match status" value="1"/>
</dbReference>
<keyword evidence="2" id="KW-0270">Exopolysaccharide synthesis</keyword>
<dbReference type="AlphaFoldDB" id="A0A1B1CF12"/>
<reference evidence="5 6" key="1">
    <citation type="submission" date="2016-06" db="EMBL/GenBank/DDBJ databases">
        <title>Microsymbionts genomes from the relict species Vavilovia formosa.</title>
        <authorList>
            <person name="Chirak E."/>
            <person name="Kimeklis A."/>
            <person name="Andronov E."/>
        </authorList>
    </citation>
    <scope>NUCLEOTIDE SEQUENCE [LARGE SCALE GENOMIC DNA]</scope>
    <source>
        <strain evidence="5 6">Vaf10</strain>
    </source>
</reference>
<dbReference type="Proteomes" id="UP000092691">
    <property type="component" value="Chromosome"/>
</dbReference>
<evidence type="ECO:0000256" key="2">
    <source>
        <dbReference type="ARBA" id="ARBA00023169"/>
    </source>
</evidence>
<protein>
    <recommendedName>
        <fullName evidence="4">Bacterial sugar transferase domain-containing protein</fullName>
    </recommendedName>
</protein>
<dbReference type="GO" id="GO:0016780">
    <property type="term" value="F:phosphotransferase activity, for other substituted phosphate groups"/>
    <property type="evidence" value="ECO:0007669"/>
    <property type="project" value="TreeGrafter"/>
</dbReference>
<evidence type="ECO:0000313" key="6">
    <source>
        <dbReference type="Proteomes" id="UP000092691"/>
    </source>
</evidence>
<dbReference type="InterPro" id="IPR003362">
    <property type="entry name" value="Bact_transf"/>
</dbReference>
<proteinExistence type="inferred from homology"/>
<keyword evidence="3" id="KW-0472">Membrane</keyword>
<keyword evidence="3" id="KW-0812">Transmembrane</keyword>
<dbReference type="RefSeq" id="WP_065282145.1">
    <property type="nucleotide sequence ID" value="NZ_CP016286.1"/>
</dbReference>
<dbReference type="PANTHER" id="PTHR30576:SF10">
    <property type="entry name" value="SLL5057 PROTEIN"/>
    <property type="match status" value="1"/>
</dbReference>
<accession>A0A1B1CF12</accession>
<dbReference type="PANTHER" id="PTHR30576">
    <property type="entry name" value="COLANIC BIOSYNTHESIS UDP-GLUCOSE LIPID CARRIER TRANSFERASE"/>
    <property type="match status" value="1"/>
</dbReference>
<feature type="transmembrane region" description="Helical" evidence="3">
    <location>
        <begin position="98"/>
        <end position="122"/>
    </location>
</feature>
<sequence>MGVLTVIGAFLVALIVPAVSRLLSDEYKEWRPHLVRKVIRFSVRFLPQSERGRYEEEFSAHIEDTPGDLSKLIVALSLIPAAFRMSDRPLLALGLKRALDIFIAVGSLALLMPLLISVAIFIRIESRGPIVVKHTRLGKGGKTFPVFKFRTMYSDKSYDALAGLAFRSDPRITRTGSFLRITSIDELPQLFNVLRGDMSLVGPRAYPPI</sequence>
<dbReference type="GO" id="GO:0000271">
    <property type="term" value="P:polysaccharide biosynthetic process"/>
    <property type="evidence" value="ECO:0007669"/>
    <property type="project" value="UniProtKB-KW"/>
</dbReference>